<proteinExistence type="predicted"/>
<sequence length="192" mass="21366">MVRAVDIVIQGITSFDEIETLDPKIANILRQVTNETTQEARRRAARSMEKQVNFPRGYLTGQAGRLGIAKYATKGDLTAIVRGRDRPTSLARFVQGSPKVGAKGVSVTVDPGKSEFMPSAFLIKLRNNNIGLAYRTKNGKAPSRGAKQLGKGLWLLYGPSVDQVFDETREELKPELEELLRDKFERLFEAQT</sequence>
<name>A0AAJ4MZU8_AGRTU</name>
<dbReference type="AlphaFoldDB" id="A0AAJ4MZU8"/>
<protein>
    <submittedName>
        <fullName evidence="1">Uncharacterized protein</fullName>
    </submittedName>
</protein>
<evidence type="ECO:0000313" key="2">
    <source>
        <dbReference type="Proteomes" id="UP000663946"/>
    </source>
</evidence>
<evidence type="ECO:0000313" key="1">
    <source>
        <dbReference type="EMBL" id="QTG12353.1"/>
    </source>
</evidence>
<accession>A0AAJ4MZU8</accession>
<organism evidence="1 2">
    <name type="scientific">Agrobacterium tumefaciens</name>
    <dbReference type="NCBI Taxonomy" id="358"/>
    <lineage>
        <taxon>Bacteria</taxon>
        <taxon>Pseudomonadati</taxon>
        <taxon>Pseudomonadota</taxon>
        <taxon>Alphaproteobacteria</taxon>
        <taxon>Hyphomicrobiales</taxon>
        <taxon>Rhizobiaceae</taxon>
        <taxon>Rhizobium/Agrobacterium group</taxon>
        <taxon>Agrobacterium</taxon>
        <taxon>Agrobacterium tumefaciens complex</taxon>
    </lineage>
</organism>
<dbReference type="Proteomes" id="UP000663946">
    <property type="component" value="Chromosome 1"/>
</dbReference>
<gene>
    <name evidence="1" type="ORF">G6M86_03450</name>
</gene>
<dbReference type="RefSeq" id="WP_333721822.1">
    <property type="nucleotide sequence ID" value="NZ_CP049216.1"/>
</dbReference>
<reference evidence="1" key="1">
    <citation type="submission" date="2020-02" db="EMBL/GenBank/DDBJ databases">
        <title>Unexpected conservation and global transmission of agrobacterial virulence plasmids.</title>
        <authorList>
            <person name="Weisberg A.J."/>
            <person name="Davis E.W. II"/>
            <person name="Tabima J.R."/>
            <person name="Belcher M.S."/>
            <person name="Miller M."/>
            <person name="Kuo C.-H."/>
            <person name="Loper J.E."/>
            <person name="Grunwald N.J."/>
            <person name="Putnam M.L."/>
            <person name="Chang J.H."/>
        </authorList>
    </citation>
    <scope>NUCLEOTIDE SEQUENCE</scope>
    <source>
        <strain evidence="1">Q15/94</strain>
    </source>
</reference>
<dbReference type="EMBL" id="CP049216">
    <property type="protein sequence ID" value="QTG12353.1"/>
    <property type="molecule type" value="Genomic_DNA"/>
</dbReference>